<proteinExistence type="predicted"/>
<evidence type="ECO:0000256" key="1">
    <source>
        <dbReference type="SAM" id="Coils"/>
    </source>
</evidence>
<accession>A0A914YWK6</accession>
<feature type="coiled-coil region" evidence="1">
    <location>
        <begin position="14"/>
        <end position="117"/>
    </location>
</feature>
<dbReference type="Proteomes" id="UP000887577">
    <property type="component" value="Unplaced"/>
</dbReference>
<keyword evidence="2" id="KW-1185">Reference proteome</keyword>
<name>A0A914YWK6_9BILA</name>
<protein>
    <submittedName>
        <fullName evidence="3">Uncharacterized protein</fullName>
    </submittedName>
</protein>
<dbReference type="WBParaSite" id="PSU_v2.g2464.t1">
    <property type="protein sequence ID" value="PSU_v2.g2464.t1"/>
    <property type="gene ID" value="PSU_v2.g2464"/>
</dbReference>
<evidence type="ECO:0000313" key="3">
    <source>
        <dbReference type="WBParaSite" id="PSU_v2.g2464.t1"/>
    </source>
</evidence>
<reference evidence="3" key="1">
    <citation type="submission" date="2022-11" db="UniProtKB">
        <authorList>
            <consortium name="WormBaseParasite"/>
        </authorList>
    </citation>
    <scope>IDENTIFICATION</scope>
</reference>
<evidence type="ECO:0000313" key="2">
    <source>
        <dbReference type="Proteomes" id="UP000887577"/>
    </source>
</evidence>
<organism evidence="2 3">
    <name type="scientific">Panagrolaimus superbus</name>
    <dbReference type="NCBI Taxonomy" id="310955"/>
    <lineage>
        <taxon>Eukaryota</taxon>
        <taxon>Metazoa</taxon>
        <taxon>Ecdysozoa</taxon>
        <taxon>Nematoda</taxon>
        <taxon>Chromadorea</taxon>
        <taxon>Rhabditida</taxon>
        <taxon>Tylenchina</taxon>
        <taxon>Panagrolaimomorpha</taxon>
        <taxon>Panagrolaimoidea</taxon>
        <taxon>Panagrolaimidae</taxon>
        <taxon>Panagrolaimus</taxon>
    </lineage>
</organism>
<dbReference type="AlphaFoldDB" id="A0A914YWK6"/>
<sequence>MKLKDSLISGKEIHEKLNRELTDTTNEFENLHNKNDELSEPSEELEIQLQAALNKKARLEKQNSEMAKRVQDLSVMTEAQETILQYKNEVENVTAEKNKLSQRVKELEDALLNSSKSNRIPKTENDDDSSMNFLNSIIAEQQKKIEKFESFLDSIGQRLPSLTAAPSVSARVGQPPTQSAPKSYVAPANREYCDICEEFTHDTKLCPNRPISPLPTFIPITKIRAFCDECDMFYEDKCQLHSKC</sequence>
<keyword evidence="1" id="KW-0175">Coiled coil</keyword>